<dbReference type="EMBL" id="JBHUFD010000003">
    <property type="protein sequence ID" value="MFD1872810.1"/>
    <property type="molecule type" value="Genomic_DNA"/>
</dbReference>
<dbReference type="Proteomes" id="UP001597197">
    <property type="component" value="Unassembled WGS sequence"/>
</dbReference>
<comment type="caution">
    <text evidence="3">The sequence shown here is derived from an EMBL/GenBank/DDBJ whole genome shotgun (WGS) entry which is preliminary data.</text>
</comment>
<keyword evidence="1" id="KW-0732">Signal</keyword>
<dbReference type="Pfam" id="PF05299">
    <property type="entry name" value="Peptidase_M61"/>
    <property type="match status" value="1"/>
</dbReference>
<dbReference type="InterPro" id="IPR040756">
    <property type="entry name" value="Peptidase_M61_N"/>
</dbReference>
<evidence type="ECO:0000313" key="3">
    <source>
        <dbReference type="EMBL" id="MFD1872810.1"/>
    </source>
</evidence>
<dbReference type="SMART" id="SM00228">
    <property type="entry name" value="PDZ"/>
    <property type="match status" value="1"/>
</dbReference>
<dbReference type="Pfam" id="PF13180">
    <property type="entry name" value="PDZ_2"/>
    <property type="match status" value="1"/>
</dbReference>
<dbReference type="Gene3D" id="2.60.40.3650">
    <property type="match status" value="1"/>
</dbReference>
<evidence type="ECO:0000313" key="4">
    <source>
        <dbReference type="Proteomes" id="UP001597197"/>
    </source>
</evidence>
<dbReference type="PROSITE" id="PS50106">
    <property type="entry name" value="PDZ"/>
    <property type="match status" value="1"/>
</dbReference>
<dbReference type="InterPro" id="IPR027268">
    <property type="entry name" value="Peptidase_M4/M1_CTD_sf"/>
</dbReference>
<dbReference type="InterPro" id="IPR024191">
    <property type="entry name" value="Peptidase_M61"/>
</dbReference>
<evidence type="ECO:0000256" key="1">
    <source>
        <dbReference type="SAM" id="SignalP"/>
    </source>
</evidence>
<feature type="signal peptide" evidence="1">
    <location>
        <begin position="1"/>
        <end position="25"/>
    </location>
</feature>
<dbReference type="RefSeq" id="WP_382313274.1">
    <property type="nucleotide sequence ID" value="NZ_JBHUFD010000003.1"/>
</dbReference>
<feature type="chain" id="PRO_5045261508" evidence="1">
    <location>
        <begin position="26"/>
        <end position="623"/>
    </location>
</feature>
<feature type="domain" description="PDZ" evidence="2">
    <location>
        <begin position="506"/>
        <end position="562"/>
    </location>
</feature>
<proteinExistence type="predicted"/>
<reference evidence="4" key="1">
    <citation type="journal article" date="2019" name="Int. J. Syst. Evol. Microbiol.">
        <title>The Global Catalogue of Microorganisms (GCM) 10K type strain sequencing project: providing services to taxonomists for standard genome sequencing and annotation.</title>
        <authorList>
            <consortium name="The Broad Institute Genomics Platform"/>
            <consortium name="The Broad Institute Genome Sequencing Center for Infectious Disease"/>
            <person name="Wu L."/>
            <person name="Ma J."/>
        </authorList>
    </citation>
    <scope>NUCLEOTIDE SEQUENCE [LARGE SCALE GENOMIC DNA]</scope>
    <source>
        <strain evidence="4">CGMCC 1.15795</strain>
    </source>
</reference>
<name>A0ABW4QTA6_9BACT</name>
<gene>
    <name evidence="3" type="ORF">ACFSDX_10245</name>
</gene>
<dbReference type="Gene3D" id="1.10.390.10">
    <property type="entry name" value="Neutral Protease Domain 2"/>
    <property type="match status" value="1"/>
</dbReference>
<dbReference type="SUPFAM" id="SSF50156">
    <property type="entry name" value="PDZ domain-like"/>
    <property type="match status" value="1"/>
</dbReference>
<dbReference type="InterPro" id="IPR001478">
    <property type="entry name" value="PDZ"/>
</dbReference>
<organism evidence="3 4">
    <name type="scientific">Hymenobacter bucti</name>
    <dbReference type="NCBI Taxonomy" id="1844114"/>
    <lineage>
        <taxon>Bacteria</taxon>
        <taxon>Pseudomonadati</taxon>
        <taxon>Bacteroidota</taxon>
        <taxon>Cytophagia</taxon>
        <taxon>Cytophagales</taxon>
        <taxon>Hymenobacteraceae</taxon>
        <taxon>Hymenobacter</taxon>
    </lineage>
</organism>
<dbReference type="InterPro" id="IPR007963">
    <property type="entry name" value="Peptidase_M61_catalytic"/>
</dbReference>
<accession>A0ABW4QTA6</accession>
<dbReference type="Pfam" id="PF17899">
    <property type="entry name" value="Peptidase_M61_N"/>
    <property type="match status" value="1"/>
</dbReference>
<dbReference type="Gene3D" id="2.30.42.10">
    <property type="match status" value="1"/>
</dbReference>
<evidence type="ECO:0000259" key="2">
    <source>
        <dbReference type="PROSITE" id="PS50106"/>
    </source>
</evidence>
<dbReference type="SUPFAM" id="SSF55486">
    <property type="entry name" value="Metalloproteases ('zincins'), catalytic domain"/>
    <property type="match status" value="1"/>
</dbReference>
<protein>
    <submittedName>
        <fullName evidence="3">M61 family metallopeptidase</fullName>
    </submittedName>
</protein>
<sequence length="623" mass="68858">MLKTVSALSRATLVVGLLAAIPVAAQTKVKTKLKGGATTALAAPADKGNASLRYTLAMPAPQTHYFEVKMELRGFEREYTDIKMPVWAPGSYLVREFARHVERLQATAGGQPLAVEKLDKNTWRVRHPKQSSFQVSYGVYAYELSVRTSYIDADHGFALGSSIFMYPAGYKDLSSQVTVQPAAGWSTVSTALRPAAGMQKFTYQSASYDELADSPIEVGAQKLLNFTANNTPHQMAMFGPFTADEPRLVADMKRVTEEAQRVVGQNPLDHYLFIVHNTEAGGGGLEHLYSTTLGARPGTYTSEVAYKNFMRLVAHEYFHLWNVKRIRPIALGPFDYDRENYTHMLWVSEGQTEYMANQITQRAGFYSAQEYFDILAGVIGGVENQPGNKLQPVAMASFDAWIRAYRPDENSKNSEISYYDKGELVGMVLDLMLVQATNGQKHIDDVFRLLYDKYYKGLKRGFTDQEYQDAVAEVAGRRFDDFFQNYVYNTRTLDYATALGYVGLRITSAPANPNGTLGATIASRGGRFVVTSVKRDGVAWTGGLNVNDEILQLNGAAPTEDVLKQAVLGSPAGTALKLQVKHGAQTHDLNLTLAPDPDQKYQIQPAATATPDQQRLLAKWLGK</sequence>
<keyword evidence="4" id="KW-1185">Reference proteome</keyword>
<dbReference type="InterPro" id="IPR036034">
    <property type="entry name" value="PDZ_sf"/>
</dbReference>
<dbReference type="PIRSF" id="PIRSF016493">
    <property type="entry name" value="Glycyl_aminpptds"/>
    <property type="match status" value="1"/>
</dbReference>